<dbReference type="Proteomes" id="UP001150238">
    <property type="component" value="Unassembled WGS sequence"/>
</dbReference>
<dbReference type="InterPro" id="IPR051966">
    <property type="entry name" value="RPAP3"/>
</dbReference>
<evidence type="ECO:0000256" key="5">
    <source>
        <dbReference type="PROSITE-ProRule" id="PRU00339"/>
    </source>
</evidence>
<feature type="compositionally biased region" description="Low complexity" evidence="6">
    <location>
        <begin position="356"/>
        <end position="374"/>
    </location>
</feature>
<dbReference type="GO" id="GO:0101031">
    <property type="term" value="C:protein folding chaperone complex"/>
    <property type="evidence" value="ECO:0007669"/>
    <property type="project" value="TreeGrafter"/>
</dbReference>
<protein>
    <recommendedName>
        <fullName evidence="4">RNA polymerase II-associated protein 3</fullName>
    </recommendedName>
</protein>
<feature type="region of interest" description="Disordered" evidence="6">
    <location>
        <begin position="146"/>
        <end position="284"/>
    </location>
</feature>
<evidence type="ECO:0000259" key="7">
    <source>
        <dbReference type="Pfam" id="PF13877"/>
    </source>
</evidence>
<dbReference type="InterPro" id="IPR025986">
    <property type="entry name" value="RPAP3-like_C"/>
</dbReference>
<organism evidence="8 9">
    <name type="scientific">Lentinula lateritia</name>
    <dbReference type="NCBI Taxonomy" id="40482"/>
    <lineage>
        <taxon>Eukaryota</taxon>
        <taxon>Fungi</taxon>
        <taxon>Dikarya</taxon>
        <taxon>Basidiomycota</taxon>
        <taxon>Agaricomycotina</taxon>
        <taxon>Agaricomycetes</taxon>
        <taxon>Agaricomycetidae</taxon>
        <taxon>Agaricales</taxon>
        <taxon>Marasmiineae</taxon>
        <taxon>Omphalotaceae</taxon>
        <taxon>Lentinula</taxon>
    </lineage>
</organism>
<evidence type="ECO:0000256" key="6">
    <source>
        <dbReference type="SAM" id="MobiDB-lite"/>
    </source>
</evidence>
<dbReference type="InterPro" id="IPR011990">
    <property type="entry name" value="TPR-like_helical_dom_sf"/>
</dbReference>
<accession>A0A9W8ZS98</accession>
<feature type="repeat" description="TPR" evidence="5">
    <location>
        <begin position="6"/>
        <end position="39"/>
    </location>
</feature>
<feature type="compositionally biased region" description="Basic and acidic residues" evidence="6">
    <location>
        <begin position="221"/>
        <end position="232"/>
    </location>
</feature>
<reference evidence="8" key="2">
    <citation type="journal article" date="2023" name="Proc. Natl. Acad. Sci. U.S.A.">
        <title>A global phylogenomic analysis of the shiitake genus Lentinula.</title>
        <authorList>
            <person name="Sierra-Patev S."/>
            <person name="Min B."/>
            <person name="Naranjo-Ortiz M."/>
            <person name="Looney B."/>
            <person name="Konkel Z."/>
            <person name="Slot J.C."/>
            <person name="Sakamoto Y."/>
            <person name="Steenwyk J.L."/>
            <person name="Rokas A."/>
            <person name="Carro J."/>
            <person name="Camarero S."/>
            <person name="Ferreira P."/>
            <person name="Molpeceres G."/>
            <person name="Ruiz-Duenas F.J."/>
            <person name="Serrano A."/>
            <person name="Henrissat B."/>
            <person name="Drula E."/>
            <person name="Hughes K.W."/>
            <person name="Mata J.L."/>
            <person name="Ishikawa N.K."/>
            <person name="Vargas-Isla R."/>
            <person name="Ushijima S."/>
            <person name="Smith C.A."/>
            <person name="Donoghue J."/>
            <person name="Ahrendt S."/>
            <person name="Andreopoulos W."/>
            <person name="He G."/>
            <person name="LaButti K."/>
            <person name="Lipzen A."/>
            <person name="Ng V."/>
            <person name="Riley R."/>
            <person name="Sandor L."/>
            <person name="Barry K."/>
            <person name="Martinez A.T."/>
            <person name="Xiao Y."/>
            <person name="Gibbons J.G."/>
            <person name="Terashima K."/>
            <person name="Grigoriev I.V."/>
            <person name="Hibbett D."/>
        </authorList>
    </citation>
    <scope>NUCLEOTIDE SEQUENCE</scope>
    <source>
        <strain evidence="8">Sp2 HRB7682 ss15</strain>
    </source>
</reference>
<feature type="compositionally biased region" description="Basic and acidic residues" evidence="6">
    <location>
        <begin position="261"/>
        <end position="276"/>
    </location>
</feature>
<sequence>MSTTKAQTAKDKGNISFKNGDFPSAIGHYTQAILEDPKDWTFPLNRAAAYLKLGKNEDAERDCTTVLTLNTSNVKAFFRRAQARRGLEKLAEAQEDLEQAISLDPSNQSVKTELSAIKDLLWKKAASEIVHPMRKRVPIKIIESASDETQKATVSAKDSRSKLSSSSTNPSEKVITNHASPSHSTPTDPLAAPKYPEATATITPVPPSPQDSSKPKSSFQEAKRARNEKEGNISRVGGGIFRASGKNTIFTRSTTGGDGGNKNEQDANPKDPKDTEGSPAPAWGADVHLGTATTTLFEFTRGWSRLSGSSVEEKFRYIMTVAPSSFPNMIQNSLEPPLLTGMFRTFHEALDELRASSSSPSSSTSTSSSPSSSSELASPAYLNISSLIAAVLRAFLNVRRIRIVVMFLSPGERKMMGGVAEDVFRHFDEGEMEERTLGAQGEDVAEESRKALVAWRSMLK</sequence>
<dbReference type="Gene3D" id="1.25.40.10">
    <property type="entry name" value="Tetratricopeptide repeat domain"/>
    <property type="match status" value="1"/>
</dbReference>
<dbReference type="Pfam" id="PF13877">
    <property type="entry name" value="RPAP3_C"/>
    <property type="match status" value="1"/>
</dbReference>
<comment type="similarity">
    <text evidence="3">Belongs to the RPAP3 family.</text>
</comment>
<evidence type="ECO:0000256" key="1">
    <source>
        <dbReference type="ARBA" id="ARBA00022737"/>
    </source>
</evidence>
<proteinExistence type="inferred from homology"/>
<evidence type="ECO:0000256" key="3">
    <source>
        <dbReference type="ARBA" id="ARBA00038275"/>
    </source>
</evidence>
<feature type="compositionally biased region" description="Low complexity" evidence="6">
    <location>
        <begin position="162"/>
        <end position="173"/>
    </location>
</feature>
<evidence type="ECO:0000313" key="8">
    <source>
        <dbReference type="EMBL" id="KAJ4464427.1"/>
    </source>
</evidence>
<gene>
    <name evidence="8" type="ORF">C8J55DRAFT_530091</name>
</gene>
<dbReference type="PROSITE" id="PS50005">
    <property type="entry name" value="TPR"/>
    <property type="match status" value="2"/>
</dbReference>
<feature type="domain" description="RNA-polymerase II-associated protein 3-like C-terminal" evidence="7">
    <location>
        <begin position="294"/>
        <end position="413"/>
    </location>
</feature>
<evidence type="ECO:0000256" key="2">
    <source>
        <dbReference type="ARBA" id="ARBA00022803"/>
    </source>
</evidence>
<evidence type="ECO:0000256" key="4">
    <source>
        <dbReference type="ARBA" id="ARBA00040133"/>
    </source>
</evidence>
<dbReference type="Pfam" id="PF13432">
    <property type="entry name" value="TPR_16"/>
    <property type="match status" value="1"/>
</dbReference>
<feature type="compositionally biased region" description="Polar residues" evidence="6">
    <location>
        <begin position="245"/>
        <end position="255"/>
    </location>
</feature>
<comment type="caution">
    <text evidence="8">The sequence shown here is derived from an EMBL/GenBank/DDBJ whole genome shotgun (WGS) entry which is preliminary data.</text>
</comment>
<feature type="repeat" description="TPR" evidence="5">
    <location>
        <begin position="74"/>
        <end position="107"/>
    </location>
</feature>
<dbReference type="PANTHER" id="PTHR46423">
    <property type="entry name" value="RNA POLYMERASE II-ASSOCIATED PROTEIN 3"/>
    <property type="match status" value="1"/>
</dbReference>
<dbReference type="PANTHER" id="PTHR46423:SF1">
    <property type="entry name" value="RNA POLYMERASE II-ASSOCIATED PROTEIN 3"/>
    <property type="match status" value="1"/>
</dbReference>
<reference evidence="8" key="1">
    <citation type="submission" date="2022-08" db="EMBL/GenBank/DDBJ databases">
        <authorList>
            <consortium name="DOE Joint Genome Institute"/>
            <person name="Min B."/>
            <person name="Riley R."/>
            <person name="Sierra-Patev S."/>
            <person name="Naranjo-Ortiz M."/>
            <person name="Looney B."/>
            <person name="Konkel Z."/>
            <person name="Slot J.C."/>
            <person name="Sakamoto Y."/>
            <person name="Steenwyk J.L."/>
            <person name="Rokas A."/>
            <person name="Carro J."/>
            <person name="Camarero S."/>
            <person name="Ferreira P."/>
            <person name="Molpeceres G."/>
            <person name="Ruiz-Duenas F.J."/>
            <person name="Serrano A."/>
            <person name="Henrissat B."/>
            <person name="Drula E."/>
            <person name="Hughes K.W."/>
            <person name="Mata J.L."/>
            <person name="Ishikawa N.K."/>
            <person name="Vargas-Isla R."/>
            <person name="Ushijima S."/>
            <person name="Smith C.A."/>
            <person name="Ahrendt S."/>
            <person name="Andreopoulos W."/>
            <person name="He G."/>
            <person name="Labutti K."/>
            <person name="Lipzen A."/>
            <person name="Ng V."/>
            <person name="Sandor L."/>
            <person name="Barry K."/>
            <person name="Martinez A.T."/>
            <person name="Xiao Y."/>
            <person name="Gibbons J.G."/>
            <person name="Terashima K."/>
            <person name="Hibbett D.S."/>
            <person name="Grigoriev I.V."/>
        </authorList>
    </citation>
    <scope>NUCLEOTIDE SEQUENCE</scope>
    <source>
        <strain evidence="8">Sp2 HRB7682 ss15</strain>
    </source>
</reference>
<name>A0A9W8ZS98_9AGAR</name>
<evidence type="ECO:0000313" key="9">
    <source>
        <dbReference type="Proteomes" id="UP001150238"/>
    </source>
</evidence>
<dbReference type="SUPFAM" id="SSF48452">
    <property type="entry name" value="TPR-like"/>
    <property type="match status" value="1"/>
</dbReference>
<dbReference type="AlphaFoldDB" id="A0A9W8ZS98"/>
<dbReference type="Pfam" id="PF13181">
    <property type="entry name" value="TPR_8"/>
    <property type="match status" value="1"/>
</dbReference>
<feature type="compositionally biased region" description="Polar residues" evidence="6">
    <location>
        <begin position="177"/>
        <end position="187"/>
    </location>
</feature>
<keyword evidence="1" id="KW-0677">Repeat</keyword>
<keyword evidence="2 5" id="KW-0802">TPR repeat</keyword>
<dbReference type="EMBL" id="JANVFS010000059">
    <property type="protein sequence ID" value="KAJ4464427.1"/>
    <property type="molecule type" value="Genomic_DNA"/>
</dbReference>
<dbReference type="InterPro" id="IPR019734">
    <property type="entry name" value="TPR_rpt"/>
</dbReference>
<dbReference type="SMART" id="SM00028">
    <property type="entry name" value="TPR"/>
    <property type="match status" value="3"/>
</dbReference>
<feature type="region of interest" description="Disordered" evidence="6">
    <location>
        <begin position="354"/>
        <end position="375"/>
    </location>
</feature>